<evidence type="ECO:0000256" key="1">
    <source>
        <dbReference type="ARBA" id="ARBA00004613"/>
    </source>
</evidence>
<keyword evidence="3" id="KW-0964">Secreted</keyword>
<dbReference type="PANTHER" id="PTHR11250:SF5">
    <property type="entry name" value="PROTACHYKININ-1-LIKE ISOFORM X1-RELATED"/>
    <property type="match status" value="1"/>
</dbReference>
<comment type="subcellular location">
    <subcellularLocation>
        <location evidence="1">Secreted</location>
    </subcellularLocation>
</comment>
<evidence type="ECO:0000256" key="4">
    <source>
        <dbReference type="ARBA" id="ARBA00022685"/>
    </source>
</evidence>
<dbReference type="InterPro" id="IPR013055">
    <property type="entry name" value="Tachy_Neuro_lke_CS"/>
</dbReference>
<dbReference type="InParanoid" id="A0A669ECT9"/>
<evidence type="ECO:0000256" key="7">
    <source>
        <dbReference type="SAM" id="SignalP"/>
    </source>
</evidence>
<evidence type="ECO:0000313" key="8">
    <source>
        <dbReference type="Ensembl" id="ENSONIP00000070583.1"/>
    </source>
</evidence>
<accession>A0A669ECT9</accession>
<dbReference type="GeneTree" id="ENSGT00940000176912"/>
<proteinExistence type="inferred from homology"/>
<evidence type="ECO:0000313" key="9">
    <source>
        <dbReference type="Proteomes" id="UP000005207"/>
    </source>
</evidence>
<dbReference type="Proteomes" id="UP000005207">
    <property type="component" value="Unplaced"/>
</dbReference>
<organism evidence="8 9">
    <name type="scientific">Oreochromis niloticus</name>
    <name type="common">Nile tilapia</name>
    <name type="synonym">Tilapia nilotica</name>
    <dbReference type="NCBI Taxonomy" id="8128"/>
    <lineage>
        <taxon>Eukaryota</taxon>
        <taxon>Metazoa</taxon>
        <taxon>Chordata</taxon>
        <taxon>Craniata</taxon>
        <taxon>Vertebrata</taxon>
        <taxon>Euteleostomi</taxon>
        <taxon>Actinopterygii</taxon>
        <taxon>Neopterygii</taxon>
        <taxon>Teleostei</taxon>
        <taxon>Neoteleostei</taxon>
        <taxon>Acanthomorphata</taxon>
        <taxon>Ovalentaria</taxon>
        <taxon>Cichlomorphae</taxon>
        <taxon>Cichliformes</taxon>
        <taxon>Cichlidae</taxon>
        <taxon>African cichlids</taxon>
        <taxon>Pseudocrenilabrinae</taxon>
        <taxon>Oreochromini</taxon>
        <taxon>Oreochromis</taxon>
    </lineage>
</organism>
<dbReference type="PANTHER" id="PTHR11250">
    <property type="entry name" value="TACHYKININ"/>
    <property type="match status" value="1"/>
</dbReference>
<evidence type="ECO:0000256" key="2">
    <source>
        <dbReference type="ARBA" id="ARBA00007518"/>
    </source>
</evidence>
<feature type="signal peptide" evidence="7">
    <location>
        <begin position="1"/>
        <end position="19"/>
    </location>
</feature>
<keyword evidence="5 7" id="KW-0732">Signal</keyword>
<evidence type="ECO:0000256" key="5">
    <source>
        <dbReference type="ARBA" id="ARBA00022729"/>
    </source>
</evidence>
<dbReference type="PROSITE" id="PS00267">
    <property type="entry name" value="TACHYKININ"/>
    <property type="match status" value="1"/>
</dbReference>
<keyword evidence="6" id="KW-0027">Amidation</keyword>
<protein>
    <submittedName>
        <fullName evidence="8">Uncharacterized protein</fullName>
    </submittedName>
</protein>
<dbReference type="GO" id="GO:0005576">
    <property type="term" value="C:extracellular region"/>
    <property type="evidence" value="ECO:0007669"/>
    <property type="project" value="UniProtKB-SubCell"/>
</dbReference>
<dbReference type="Ensembl" id="ENSONIT00000076786.1">
    <property type="protein sequence ID" value="ENSONIP00000070583.1"/>
    <property type="gene ID" value="ENSONIG00000035383.1"/>
</dbReference>
<reference evidence="8" key="2">
    <citation type="submission" date="2025-09" db="UniProtKB">
        <authorList>
            <consortium name="Ensembl"/>
        </authorList>
    </citation>
    <scope>IDENTIFICATION</scope>
</reference>
<keyword evidence="9" id="KW-1185">Reference proteome</keyword>
<keyword evidence="4" id="KW-0165">Cleavage on pair of basic residues</keyword>
<feature type="chain" id="PRO_5025594905" evidence="7">
    <location>
        <begin position="20"/>
        <end position="133"/>
    </location>
</feature>
<evidence type="ECO:0000256" key="3">
    <source>
        <dbReference type="ARBA" id="ARBA00022525"/>
    </source>
</evidence>
<dbReference type="OMA" id="WKIQLVV"/>
<reference evidence="8" key="1">
    <citation type="submission" date="2025-08" db="UniProtKB">
        <authorList>
            <consortium name="Ensembl"/>
        </authorList>
    </citation>
    <scope>IDENTIFICATION</scope>
</reference>
<comment type="similarity">
    <text evidence="2">Belongs to the tachykinin family.</text>
</comment>
<dbReference type="AlphaFoldDB" id="A0A669ECT9"/>
<evidence type="ECO:0000256" key="6">
    <source>
        <dbReference type="ARBA" id="ARBA00022815"/>
    </source>
</evidence>
<name>A0A669ECT9_ORENI</name>
<sequence length="133" mass="15315">MYNWKIQLVVVTFCTLVQTYQRFSCSAEEQRGLLKEWKDESLQTSLTSPMSSVIKRSKALRFYGLMGKRSDAKKPYQVKRRNKGEMFVGLMGRSISSGEPLPKVNRSAKTTAIHVSENPYKQGSAKEWIRILY</sequence>